<accession>A0A835NDL5</accession>
<dbReference type="PANTHER" id="PTHR37999">
    <property type="entry name" value="MUCIN-17"/>
    <property type="match status" value="1"/>
</dbReference>
<evidence type="ECO:0000259" key="2">
    <source>
        <dbReference type="PROSITE" id="PS50024"/>
    </source>
</evidence>
<dbReference type="GO" id="GO:0071944">
    <property type="term" value="C:cell periphery"/>
    <property type="evidence" value="ECO:0007669"/>
    <property type="project" value="UniProtKB-ARBA"/>
</dbReference>
<dbReference type="PROSITE" id="PS01186">
    <property type="entry name" value="EGF_2"/>
    <property type="match status" value="1"/>
</dbReference>
<evidence type="ECO:0000313" key="3">
    <source>
        <dbReference type="EMBL" id="KAG0112904.1"/>
    </source>
</evidence>
<evidence type="ECO:0000256" key="1">
    <source>
        <dbReference type="SAM" id="MobiDB-lite"/>
    </source>
</evidence>
<comment type="caution">
    <text evidence="3">The sequence shown here is derived from an EMBL/GenBank/DDBJ whole genome shotgun (WGS) entry which is preliminary data.</text>
</comment>
<proteinExistence type="predicted"/>
<dbReference type="EMBL" id="JADDUC020000036">
    <property type="protein sequence ID" value="KAI1229671.1"/>
    <property type="molecule type" value="Genomic_DNA"/>
</dbReference>
<dbReference type="InterPro" id="IPR053311">
    <property type="entry name" value="Mucosal_Integrity_Assoc"/>
</dbReference>
<organism evidence="3">
    <name type="scientific">Lamprotornis superbus</name>
    <dbReference type="NCBI Taxonomy" id="245042"/>
    <lineage>
        <taxon>Eukaryota</taxon>
        <taxon>Metazoa</taxon>
        <taxon>Chordata</taxon>
        <taxon>Craniata</taxon>
        <taxon>Vertebrata</taxon>
        <taxon>Euteleostomi</taxon>
        <taxon>Archelosauria</taxon>
        <taxon>Archosauria</taxon>
        <taxon>Dinosauria</taxon>
        <taxon>Saurischia</taxon>
        <taxon>Theropoda</taxon>
        <taxon>Coelurosauria</taxon>
        <taxon>Aves</taxon>
        <taxon>Neognathae</taxon>
        <taxon>Neoaves</taxon>
        <taxon>Telluraves</taxon>
        <taxon>Australaves</taxon>
        <taxon>Passeriformes</taxon>
        <taxon>Sturnidae</taxon>
        <taxon>Lamprotornis</taxon>
    </lineage>
</organism>
<dbReference type="PANTHER" id="PTHR37999:SF2">
    <property type="entry name" value="MUCIN-17"/>
    <property type="match status" value="1"/>
</dbReference>
<gene>
    <name evidence="4" type="ORF">IHE44_0010935</name>
    <name evidence="3" type="ORF">IHE44_013079</name>
</gene>
<reference evidence="3" key="1">
    <citation type="submission" date="2020-10" db="EMBL/GenBank/DDBJ databases">
        <title>Feather gene expression reveals the developmental basis of iridescence in African starlings.</title>
        <authorList>
            <person name="Rubenstein D.R."/>
        </authorList>
    </citation>
    <scope>NUCLEOTIDE SEQUENCE</scope>
    <source>
        <strain evidence="3">SS15</strain>
        <tissue evidence="3">Liver</tissue>
    </source>
</reference>
<dbReference type="EMBL" id="JADDUC010000692">
    <property type="protein sequence ID" value="KAG0112904.1"/>
    <property type="molecule type" value="Genomic_DNA"/>
</dbReference>
<feature type="domain" description="SEA" evidence="2">
    <location>
        <begin position="126"/>
        <end position="252"/>
    </location>
</feature>
<evidence type="ECO:0000313" key="4">
    <source>
        <dbReference type="EMBL" id="KAI1229671.1"/>
    </source>
</evidence>
<name>A0A835NDL5_9PASS</name>
<dbReference type="Gene3D" id="2.10.25.10">
    <property type="entry name" value="Laminin"/>
    <property type="match status" value="1"/>
</dbReference>
<reference evidence="4 5" key="2">
    <citation type="journal article" date="2021" name="J. Hered.">
        <title>Feather Gene Expression Elucidates the Developmental Basis of Plumage Iridescence in African Starlings.</title>
        <authorList>
            <person name="Rubenstein D.R."/>
            <person name="Corvelo A."/>
            <person name="MacManes M.D."/>
            <person name="Maia R."/>
            <person name="Narzisi G."/>
            <person name="Rousaki A."/>
            <person name="Vandenabeele P."/>
            <person name="Shawkey M.D."/>
            <person name="Solomon J."/>
        </authorList>
    </citation>
    <scope>NUCLEOTIDE SEQUENCE [LARGE SCALE GENOMIC DNA]</scope>
    <source>
        <strain evidence="4">SS15</strain>
    </source>
</reference>
<protein>
    <submittedName>
        <fullName evidence="3">Mucin-3A</fullName>
    </submittedName>
</protein>
<dbReference type="PROSITE" id="PS50024">
    <property type="entry name" value="SEA"/>
    <property type="match status" value="1"/>
</dbReference>
<keyword evidence="5" id="KW-1185">Reference proteome</keyword>
<dbReference type="Proteomes" id="UP000618051">
    <property type="component" value="Unassembled WGS sequence"/>
</dbReference>
<evidence type="ECO:0000313" key="5">
    <source>
        <dbReference type="Proteomes" id="UP000618051"/>
    </source>
</evidence>
<dbReference type="OrthoDB" id="7493297at2759"/>
<dbReference type="InterPro" id="IPR000082">
    <property type="entry name" value="SEA_dom"/>
</dbReference>
<reference evidence="4" key="3">
    <citation type="submission" date="2022-01" db="EMBL/GenBank/DDBJ databases">
        <authorList>
            <person name="Rubenstein D.R."/>
        </authorList>
    </citation>
    <scope>NUCLEOTIDE SEQUENCE</scope>
    <source>
        <strain evidence="4">SS15</strain>
        <tissue evidence="4">Liver</tissue>
    </source>
</reference>
<feature type="non-terminal residue" evidence="3">
    <location>
        <position position="1"/>
    </location>
</feature>
<dbReference type="AlphaFoldDB" id="A0A835NDL5"/>
<dbReference type="InterPro" id="IPR000742">
    <property type="entry name" value="EGF"/>
</dbReference>
<feature type="region of interest" description="Disordered" evidence="1">
    <location>
        <begin position="1"/>
        <end position="46"/>
    </location>
</feature>
<sequence length="252" mass="27137">PTNPSTTSTDPTSTITTPTVPTTPSTTSAVPTNTTTATSSMTSQVATSNPCLNGGTWQDGKCFCPGGFQGDFCNDPVCQNGGTWVNGLCQCPPNFQGDSWSPDQGRQGWGGVGTPGSLPYGSPLLGQVTINATVEMTTKVDVDFHDDLNDKTSEVYRDFESKFQNKGDGDHDEGLDLFVFQTRQIYGHIEGYRGVEIRKLSQGSIVVDYEVLLEVPANSQANKVVENISKDLVTAFKNYTDCEETCTEITCE</sequence>
<dbReference type="PROSITE" id="PS00022">
    <property type="entry name" value="EGF_1"/>
    <property type="match status" value="1"/>
</dbReference>